<protein>
    <submittedName>
        <fullName evidence="2">Uncharacterized protein</fullName>
    </submittedName>
</protein>
<name>A0ABD1DIS3_CULPP</name>
<proteinExistence type="predicted"/>
<feature type="region of interest" description="Disordered" evidence="1">
    <location>
        <begin position="1"/>
        <end position="25"/>
    </location>
</feature>
<reference evidence="2 3" key="1">
    <citation type="submission" date="2024-05" db="EMBL/GenBank/DDBJ databases">
        <title>Culex pipiens pipiens assembly and annotation.</title>
        <authorList>
            <person name="Alout H."/>
            <person name="Durand T."/>
        </authorList>
    </citation>
    <scope>NUCLEOTIDE SEQUENCE [LARGE SCALE GENOMIC DNA]</scope>
    <source>
        <strain evidence="2">HA-2024</strain>
        <tissue evidence="2">Whole body</tissue>
    </source>
</reference>
<evidence type="ECO:0000256" key="1">
    <source>
        <dbReference type="SAM" id="MobiDB-lite"/>
    </source>
</evidence>
<dbReference type="Proteomes" id="UP001562425">
    <property type="component" value="Unassembled WGS sequence"/>
</dbReference>
<evidence type="ECO:0000313" key="2">
    <source>
        <dbReference type="EMBL" id="KAL1399448.1"/>
    </source>
</evidence>
<feature type="compositionally biased region" description="Polar residues" evidence="1">
    <location>
        <begin position="7"/>
        <end position="24"/>
    </location>
</feature>
<evidence type="ECO:0000313" key="3">
    <source>
        <dbReference type="Proteomes" id="UP001562425"/>
    </source>
</evidence>
<organism evidence="2 3">
    <name type="scientific">Culex pipiens pipiens</name>
    <name type="common">Northern house mosquito</name>
    <dbReference type="NCBI Taxonomy" id="38569"/>
    <lineage>
        <taxon>Eukaryota</taxon>
        <taxon>Metazoa</taxon>
        <taxon>Ecdysozoa</taxon>
        <taxon>Arthropoda</taxon>
        <taxon>Hexapoda</taxon>
        <taxon>Insecta</taxon>
        <taxon>Pterygota</taxon>
        <taxon>Neoptera</taxon>
        <taxon>Endopterygota</taxon>
        <taxon>Diptera</taxon>
        <taxon>Nematocera</taxon>
        <taxon>Culicoidea</taxon>
        <taxon>Culicidae</taxon>
        <taxon>Culicinae</taxon>
        <taxon>Culicini</taxon>
        <taxon>Culex</taxon>
        <taxon>Culex</taxon>
    </lineage>
</organism>
<dbReference type="EMBL" id="JBEHCU010005544">
    <property type="protein sequence ID" value="KAL1399448.1"/>
    <property type="molecule type" value="Genomic_DNA"/>
</dbReference>
<comment type="caution">
    <text evidence="2">The sequence shown here is derived from an EMBL/GenBank/DDBJ whole genome shotgun (WGS) entry which is preliminary data.</text>
</comment>
<keyword evidence="3" id="KW-1185">Reference proteome</keyword>
<sequence length="170" mass="18821">MEFKSAPKTSVPSKQKICNSTPTSAHLAPLRTTTRAELPRSGARRRIPCVRDLAVSDGGDDVPRVCSRLPGVKCRDSGPFQPRSLATGCPRRKFSGIQQVLPGHRTIESGIEAIWGTKLAFQEPYRRPVYDSTDPVNLPKKEKFYSQPSRVADEIPKGDIRIFTGNFNAE</sequence>
<accession>A0ABD1DIS3</accession>
<gene>
    <name evidence="2" type="ORF">pipiens_008212</name>
</gene>
<dbReference type="AlphaFoldDB" id="A0ABD1DIS3"/>